<reference evidence="1 2" key="1">
    <citation type="submission" date="2018-11" db="EMBL/GenBank/DDBJ databases">
        <title>Whole genome sequence of Streptomyces chrestomyceticus NBRC 13444(T).</title>
        <authorList>
            <person name="Komaki H."/>
            <person name="Tamura T."/>
        </authorList>
    </citation>
    <scope>NUCLEOTIDE SEQUENCE [LARGE SCALE GENOMIC DNA]</scope>
    <source>
        <strain evidence="1 2">NBRC 13444</strain>
    </source>
</reference>
<organism evidence="1 2">
    <name type="scientific">Streptomyces chrestomyceticus JCM 4735</name>
    <dbReference type="NCBI Taxonomy" id="1306181"/>
    <lineage>
        <taxon>Bacteria</taxon>
        <taxon>Bacillati</taxon>
        <taxon>Actinomycetota</taxon>
        <taxon>Actinomycetes</taxon>
        <taxon>Kitasatosporales</taxon>
        <taxon>Streptomycetaceae</taxon>
        <taxon>Streptomyces</taxon>
    </lineage>
</organism>
<proteinExistence type="predicted"/>
<sequence length="35" mass="3702">MVPRSGVGLATKELSGRKFRGIFGVLLGSLNATLR</sequence>
<dbReference type="EMBL" id="BHZC01000001">
    <property type="protein sequence ID" value="GCD32493.1"/>
    <property type="molecule type" value="Genomic_DNA"/>
</dbReference>
<dbReference type="Proteomes" id="UP000287830">
    <property type="component" value="Unassembled WGS sequence"/>
</dbReference>
<comment type="caution">
    <text evidence="1">The sequence shown here is derived from an EMBL/GenBank/DDBJ whole genome shotgun (WGS) entry which is preliminary data.</text>
</comment>
<evidence type="ECO:0000313" key="1">
    <source>
        <dbReference type="EMBL" id="GCD32493.1"/>
    </source>
</evidence>
<name>A0A7U9KQ26_9ACTN</name>
<dbReference type="AlphaFoldDB" id="A0A7U9KQ26"/>
<protein>
    <submittedName>
        <fullName evidence="1">Uncharacterized protein</fullName>
    </submittedName>
</protein>
<evidence type="ECO:0000313" key="2">
    <source>
        <dbReference type="Proteomes" id="UP000287830"/>
    </source>
</evidence>
<gene>
    <name evidence="1" type="ORF">OEIGOIKO_00207</name>
</gene>
<accession>A0A7U9KQ26</accession>